<name>A0A6G5R8L6_9ACTN</name>
<organism evidence="5 6">
    <name type="scientific">Streptomyces hawaiiensis</name>
    <dbReference type="NCBI Taxonomy" id="67305"/>
    <lineage>
        <taxon>Bacteria</taxon>
        <taxon>Bacillati</taxon>
        <taxon>Actinomycetota</taxon>
        <taxon>Actinomycetes</taxon>
        <taxon>Kitasatosporales</taxon>
        <taxon>Streptomycetaceae</taxon>
        <taxon>Streptomyces</taxon>
    </lineage>
</organism>
<dbReference type="SUPFAM" id="SSF53383">
    <property type="entry name" value="PLP-dependent transferases"/>
    <property type="match status" value="1"/>
</dbReference>
<keyword evidence="1 3" id="KW-0663">Pyridoxal phosphate</keyword>
<accession>A0A6G5R8L6</accession>
<feature type="compositionally biased region" description="Basic and acidic residues" evidence="4">
    <location>
        <begin position="293"/>
        <end position="309"/>
    </location>
</feature>
<evidence type="ECO:0000256" key="4">
    <source>
        <dbReference type="SAM" id="MobiDB-lite"/>
    </source>
</evidence>
<sequence>MMGAVAVAHARPSRPASQRTSNTPGQPPPHTATTTPPSVSYATNRLDSLLSHCHSRAIFQHSVPQCGTEARLPMRVALYDHAKLYREHREAIDAAIARVLESGQFTWGEQVPAFEEEFASWVDARHAVAMGSGTAALTTALRALEIGPGDEVITVANTELTGIAAISAVGATVVWVDIDPESRCIDTTACEAAITPRTRALLPVDMYGHPADMIEMRRIADRHGLALVEDACIALGAEIDGRRLGSHADVTCFSFSPGKHLGAMGAAGACTTQNAALADRIHKLASDGQARGRHYDPKPRIGQHHETEGHNQRMDEMQAAILRAKLPHLDETLAVRRAHADRYTERLVGLADLPGERTGFRHAWRNYVIELDRRDELAAHLFAHGIGCNALYSPPMHLQPVYRGLGYAVGSLPRTERSGKRLLGLPLGPPLSLEQIDIVADEVHAGLA</sequence>
<dbReference type="Pfam" id="PF01041">
    <property type="entry name" value="DegT_DnrJ_EryC1"/>
    <property type="match status" value="1"/>
</dbReference>
<dbReference type="PANTHER" id="PTHR30244">
    <property type="entry name" value="TRANSAMINASE"/>
    <property type="match status" value="1"/>
</dbReference>
<dbReference type="KEGG" id="shaw:CEB94_04710"/>
<dbReference type="PANTHER" id="PTHR30244:SF36">
    <property type="entry name" value="3-OXO-GLUCOSE-6-PHOSPHATE:GLUTAMATE AMINOTRANSFERASE"/>
    <property type="match status" value="1"/>
</dbReference>
<dbReference type="InterPro" id="IPR015424">
    <property type="entry name" value="PyrdxlP-dep_Trfase"/>
</dbReference>
<evidence type="ECO:0000256" key="1">
    <source>
        <dbReference type="ARBA" id="ARBA00022898"/>
    </source>
</evidence>
<keyword evidence="6" id="KW-1185">Reference proteome</keyword>
<evidence type="ECO:0000256" key="3">
    <source>
        <dbReference type="RuleBase" id="RU004508"/>
    </source>
</evidence>
<dbReference type="InterPro" id="IPR015421">
    <property type="entry name" value="PyrdxlP-dep_Trfase_major"/>
</dbReference>
<dbReference type="Proteomes" id="UP000495940">
    <property type="component" value="Chromosome"/>
</dbReference>
<protein>
    <submittedName>
        <fullName evidence="5">Erythromycin biosynthesis sensory transduction protein eryC1</fullName>
    </submittedName>
</protein>
<dbReference type="GO" id="GO:0030170">
    <property type="term" value="F:pyridoxal phosphate binding"/>
    <property type="evidence" value="ECO:0007669"/>
    <property type="project" value="TreeGrafter"/>
</dbReference>
<evidence type="ECO:0000313" key="5">
    <source>
        <dbReference type="EMBL" id="QCD54234.1"/>
    </source>
</evidence>
<dbReference type="GO" id="GO:0008483">
    <property type="term" value="F:transaminase activity"/>
    <property type="evidence" value="ECO:0007669"/>
    <property type="project" value="TreeGrafter"/>
</dbReference>
<dbReference type="CDD" id="cd00616">
    <property type="entry name" value="AHBA_syn"/>
    <property type="match status" value="1"/>
</dbReference>
<feature type="region of interest" description="Disordered" evidence="4">
    <location>
        <begin position="287"/>
        <end position="309"/>
    </location>
</feature>
<dbReference type="InterPro" id="IPR000653">
    <property type="entry name" value="DegT/StrS_aminotransferase"/>
</dbReference>
<feature type="region of interest" description="Disordered" evidence="4">
    <location>
        <begin position="1"/>
        <end position="38"/>
    </location>
</feature>
<comment type="similarity">
    <text evidence="2 3">Belongs to the DegT/DnrJ/EryC1 family.</text>
</comment>
<dbReference type="EMBL" id="CP021978">
    <property type="protein sequence ID" value="QCD54234.1"/>
    <property type="molecule type" value="Genomic_DNA"/>
</dbReference>
<dbReference type="GO" id="GO:0000271">
    <property type="term" value="P:polysaccharide biosynthetic process"/>
    <property type="evidence" value="ECO:0007669"/>
    <property type="project" value="TreeGrafter"/>
</dbReference>
<dbReference type="AlphaFoldDB" id="A0A6G5R8L6"/>
<reference evidence="5 6" key="1">
    <citation type="submission" date="2017-06" db="EMBL/GenBank/DDBJ databases">
        <title>Complete Genome Sequence of Streptomyces hawaiiensis NRRL 15010 and insights into acyldepsipeptides biosynthesis.</title>
        <authorList>
            <person name="Mariita R.M."/>
            <person name="Sello J.K."/>
        </authorList>
    </citation>
    <scope>NUCLEOTIDE SEQUENCE [LARGE SCALE GENOMIC DNA]</scope>
    <source>
        <strain evidence="5 6">ATCC 12236</strain>
    </source>
</reference>
<dbReference type="Gene3D" id="3.90.1150.10">
    <property type="entry name" value="Aspartate Aminotransferase, domain 1"/>
    <property type="match status" value="1"/>
</dbReference>
<evidence type="ECO:0000256" key="2">
    <source>
        <dbReference type="ARBA" id="ARBA00037999"/>
    </source>
</evidence>
<proteinExistence type="inferred from homology"/>
<gene>
    <name evidence="5" type="ORF">CEB94_04710</name>
</gene>
<evidence type="ECO:0000313" key="6">
    <source>
        <dbReference type="Proteomes" id="UP000495940"/>
    </source>
</evidence>
<dbReference type="InterPro" id="IPR015422">
    <property type="entry name" value="PyrdxlP-dep_Trfase_small"/>
</dbReference>
<dbReference type="Gene3D" id="3.40.640.10">
    <property type="entry name" value="Type I PLP-dependent aspartate aminotransferase-like (Major domain)"/>
    <property type="match status" value="1"/>
</dbReference>